<organism evidence="1 2">
    <name type="scientific">Brassica oleracea var. oleracea</name>
    <dbReference type="NCBI Taxonomy" id="109376"/>
    <lineage>
        <taxon>Eukaryota</taxon>
        <taxon>Viridiplantae</taxon>
        <taxon>Streptophyta</taxon>
        <taxon>Embryophyta</taxon>
        <taxon>Tracheophyta</taxon>
        <taxon>Spermatophyta</taxon>
        <taxon>Magnoliopsida</taxon>
        <taxon>eudicotyledons</taxon>
        <taxon>Gunneridae</taxon>
        <taxon>Pentapetalae</taxon>
        <taxon>rosids</taxon>
        <taxon>malvids</taxon>
        <taxon>Brassicales</taxon>
        <taxon>Brassicaceae</taxon>
        <taxon>Brassiceae</taxon>
        <taxon>Brassica</taxon>
    </lineage>
</organism>
<keyword evidence="2" id="KW-1185">Reference proteome</keyword>
<dbReference type="Gramene" id="Bo2g028990.1">
    <property type="protein sequence ID" value="Bo2g028990.1"/>
    <property type="gene ID" value="Bo2g028990"/>
</dbReference>
<dbReference type="HOGENOM" id="CLU_3109196_0_0_1"/>
<evidence type="ECO:0000313" key="1">
    <source>
        <dbReference type="EnsemblPlants" id="Bo2g028990.1"/>
    </source>
</evidence>
<protein>
    <submittedName>
        <fullName evidence="1">Uncharacterized protein</fullName>
    </submittedName>
</protein>
<dbReference type="Proteomes" id="UP000032141">
    <property type="component" value="Chromosome C2"/>
</dbReference>
<sequence>MVEDVLAPEILANIISRLTVQQRWTDPCSCQGQEKKPDVYVPSVLCRRKLI</sequence>
<dbReference type="AlphaFoldDB" id="A0A0D3ALC5"/>
<proteinExistence type="predicted"/>
<evidence type="ECO:0000313" key="2">
    <source>
        <dbReference type="Proteomes" id="UP000032141"/>
    </source>
</evidence>
<reference evidence="1" key="2">
    <citation type="submission" date="2015-03" db="UniProtKB">
        <authorList>
            <consortium name="EnsemblPlants"/>
        </authorList>
    </citation>
    <scope>IDENTIFICATION</scope>
</reference>
<accession>A0A0D3ALC5</accession>
<reference evidence="1 2" key="1">
    <citation type="journal article" date="2014" name="Genome Biol.">
        <title>Transcriptome and methylome profiling reveals relics of genome dominance in the mesopolyploid Brassica oleracea.</title>
        <authorList>
            <person name="Parkin I.A."/>
            <person name="Koh C."/>
            <person name="Tang H."/>
            <person name="Robinson S.J."/>
            <person name="Kagale S."/>
            <person name="Clarke W.E."/>
            <person name="Town C.D."/>
            <person name="Nixon J."/>
            <person name="Krishnakumar V."/>
            <person name="Bidwell S.L."/>
            <person name="Denoeud F."/>
            <person name="Belcram H."/>
            <person name="Links M.G."/>
            <person name="Just J."/>
            <person name="Clarke C."/>
            <person name="Bender T."/>
            <person name="Huebert T."/>
            <person name="Mason A.S."/>
            <person name="Pires J.C."/>
            <person name="Barker G."/>
            <person name="Moore J."/>
            <person name="Walley P.G."/>
            <person name="Manoli S."/>
            <person name="Batley J."/>
            <person name="Edwards D."/>
            <person name="Nelson M.N."/>
            <person name="Wang X."/>
            <person name="Paterson A.H."/>
            <person name="King G."/>
            <person name="Bancroft I."/>
            <person name="Chalhoub B."/>
            <person name="Sharpe A.G."/>
        </authorList>
    </citation>
    <scope>NUCLEOTIDE SEQUENCE</scope>
    <source>
        <strain evidence="1 2">cv. TO1000</strain>
    </source>
</reference>
<name>A0A0D3ALC5_BRAOL</name>
<dbReference type="EnsemblPlants" id="Bo2g028990.1">
    <property type="protein sequence ID" value="Bo2g028990.1"/>
    <property type="gene ID" value="Bo2g028990"/>
</dbReference>